<protein>
    <recommendedName>
        <fullName evidence="3">ScyD/ScyE family protein</fullName>
    </recommendedName>
</protein>
<dbReference type="AlphaFoldDB" id="A0A1P9WZ23"/>
<dbReference type="InterPro" id="IPR011041">
    <property type="entry name" value="Quinoprot_gluc/sorb_DH_b-prop"/>
</dbReference>
<gene>
    <name evidence="1" type="ORF">AWR27_15625</name>
</gene>
<dbReference type="Proteomes" id="UP000187941">
    <property type="component" value="Chromosome"/>
</dbReference>
<dbReference type="KEGG" id="smon:AWR27_15625"/>
<dbReference type="SUPFAM" id="SSF50952">
    <property type="entry name" value="Soluble quinoprotein glucose dehydrogenase"/>
    <property type="match status" value="1"/>
</dbReference>
<dbReference type="OrthoDB" id="928769at2"/>
<dbReference type="EMBL" id="CP014263">
    <property type="protein sequence ID" value="AQG80627.1"/>
    <property type="molecule type" value="Genomic_DNA"/>
</dbReference>
<dbReference type="NCBIfam" id="NF033206">
    <property type="entry name" value="ScyE_fam"/>
    <property type="match status" value="1"/>
</dbReference>
<evidence type="ECO:0000313" key="1">
    <source>
        <dbReference type="EMBL" id="AQG80627.1"/>
    </source>
</evidence>
<dbReference type="Gene3D" id="2.120.10.30">
    <property type="entry name" value="TolB, C-terminal domain"/>
    <property type="match status" value="1"/>
</dbReference>
<dbReference type="InterPro" id="IPR048031">
    <property type="entry name" value="ScyD/ScyE-like"/>
</dbReference>
<reference evidence="1 2" key="1">
    <citation type="submission" date="2016-01" db="EMBL/GenBank/DDBJ databases">
        <authorList>
            <person name="Oliw E.H."/>
        </authorList>
    </citation>
    <scope>NUCLEOTIDE SEQUENCE [LARGE SCALE GENOMIC DNA]</scope>
    <source>
        <strain evidence="1 2">DY10</strain>
    </source>
</reference>
<proteinExistence type="predicted"/>
<organism evidence="1 2">
    <name type="scientific">Spirosoma montaniterrae</name>
    <dbReference type="NCBI Taxonomy" id="1178516"/>
    <lineage>
        <taxon>Bacteria</taxon>
        <taxon>Pseudomonadati</taxon>
        <taxon>Bacteroidota</taxon>
        <taxon>Cytophagia</taxon>
        <taxon>Cytophagales</taxon>
        <taxon>Cytophagaceae</taxon>
        <taxon>Spirosoma</taxon>
    </lineage>
</organism>
<dbReference type="InterPro" id="IPR011042">
    <property type="entry name" value="6-blade_b-propeller_TolB-like"/>
</dbReference>
<dbReference type="RefSeq" id="WP_077132056.1">
    <property type="nucleotide sequence ID" value="NZ_CP014263.1"/>
</dbReference>
<name>A0A1P9WZ23_9BACT</name>
<evidence type="ECO:0000313" key="2">
    <source>
        <dbReference type="Proteomes" id="UP000187941"/>
    </source>
</evidence>
<keyword evidence="2" id="KW-1185">Reference proteome</keyword>
<evidence type="ECO:0008006" key="3">
    <source>
        <dbReference type="Google" id="ProtNLM"/>
    </source>
</evidence>
<sequence>MTTKSCLIRLQLLTLVAVSLLVFLNGCVQDHRIPIPSSFSAAQGPPVAAGLMAPVGLTDDKDGNIWVTEAGSGTVNNGQVSVITPSGQRFAAITGFSSAISPENSPEGLNHLLYRDGKLYILNGVDEKLYIADVSGFVPGTSPPIAASTLPGYDIGTFVRNAHPNAPDPKDSNPYHLAFGPTGDLFIVDAGANAIIRRNKDSGALSVYAVFPNIANPTPVGPRMINAVPTGIVYDGTNFLVTTLTGFPFPAGAASIYQVNANGTAPVTPTIYKTGFTGLTDLALAPGGKPVVTEFGFAGAGRVANGDNPATTLFSPAITPVDIQLSTKNPDTYYVLYYGPGIIVKLTAN</sequence>
<dbReference type="STRING" id="1178516.AWR27_15625"/>
<accession>A0A1P9WZ23</accession>